<sequence>PTGSLDAAGSATPSAAGTATPSAASASPAGPAAAPARHGTPAAPGGGRLFRHRIRELHATARSLRCELRQAVSSEAALRRSVQARSLALRDVLYVGATTGVRQGVQCGPLQMTVGPEAEIQALRAAVEEQLRTNLQLLRARGRSRQCRRCHQTLCEIKLLARTAVLTASTYRVLDVLSLQSLLGPPLTGAFSAALRRRPAFPIPSPACPAAARLCARAHPRSGLPACSRRFPTCTPATRSSFIHRPDLPAIPSHPTLREVKCSIDAGTSVVQNRQTPVQFRAIPFNLAQIQASRFNVKRSHEDFQGVASDLTLSRG</sequence>
<protein>
    <submittedName>
        <fullName evidence="2">Uncharacterized protein</fullName>
    </submittedName>
</protein>
<accession>A0ABN9PT42</accession>
<reference evidence="2" key="1">
    <citation type="submission" date="2023-10" db="EMBL/GenBank/DDBJ databases">
        <authorList>
            <person name="Chen Y."/>
            <person name="Shah S."/>
            <person name="Dougan E. K."/>
            <person name="Thang M."/>
            <person name="Chan C."/>
        </authorList>
    </citation>
    <scope>NUCLEOTIDE SEQUENCE [LARGE SCALE GENOMIC DNA]</scope>
</reference>
<feature type="non-terminal residue" evidence="2">
    <location>
        <position position="1"/>
    </location>
</feature>
<keyword evidence="3" id="KW-1185">Reference proteome</keyword>
<proteinExistence type="predicted"/>
<comment type="caution">
    <text evidence="2">The sequence shown here is derived from an EMBL/GenBank/DDBJ whole genome shotgun (WGS) entry which is preliminary data.</text>
</comment>
<dbReference type="Proteomes" id="UP001189429">
    <property type="component" value="Unassembled WGS sequence"/>
</dbReference>
<name>A0ABN9PT42_9DINO</name>
<feature type="compositionally biased region" description="Low complexity" evidence="1">
    <location>
        <begin position="7"/>
        <end position="43"/>
    </location>
</feature>
<evidence type="ECO:0000313" key="3">
    <source>
        <dbReference type="Proteomes" id="UP001189429"/>
    </source>
</evidence>
<dbReference type="EMBL" id="CAUYUJ010001525">
    <property type="protein sequence ID" value="CAK0796353.1"/>
    <property type="molecule type" value="Genomic_DNA"/>
</dbReference>
<evidence type="ECO:0000313" key="2">
    <source>
        <dbReference type="EMBL" id="CAK0796353.1"/>
    </source>
</evidence>
<evidence type="ECO:0000256" key="1">
    <source>
        <dbReference type="SAM" id="MobiDB-lite"/>
    </source>
</evidence>
<feature type="region of interest" description="Disordered" evidence="1">
    <location>
        <begin position="1"/>
        <end position="47"/>
    </location>
</feature>
<gene>
    <name evidence="2" type="ORF">PCOR1329_LOCUS5754</name>
</gene>
<organism evidence="2 3">
    <name type="scientific">Prorocentrum cordatum</name>
    <dbReference type="NCBI Taxonomy" id="2364126"/>
    <lineage>
        <taxon>Eukaryota</taxon>
        <taxon>Sar</taxon>
        <taxon>Alveolata</taxon>
        <taxon>Dinophyceae</taxon>
        <taxon>Prorocentrales</taxon>
        <taxon>Prorocentraceae</taxon>
        <taxon>Prorocentrum</taxon>
    </lineage>
</organism>